<sequence>MAKFNINLIDLDVNKLFEERSIDNIIQLERLLDSEIEKKRNALRSTVGDRYKDVLTASDAIKSMKTISQDIVDHIDKITSTCGNLLLAPSNVDLKSSFPIGKNKLDERTFVVQVRLAIFLNEQIWLALDQENNLDAAQYYSLAQYIHTGLGLSKKEFLDKIPYLEHIRNQKESLKNRIFHKITEKLESVETTAEDTSKNLNALLLLQNVTCENLLSIFIEHRKTALSTVITTSYSSVRVQVYSMVKCLITTIHLLHHCFICYGGSDKGLIWQQLEEIVSESSPKTLSKLQLPASSLLLYIPEIIKQFRPKCNFSTDVVNSLKEAKSVVECWLQCTLVTVEDGLKKALQLITNIKGLHLTREESLKIDLPENWENICKESHLPEHFDVWSYFFQKFITLRCRELITKKVSENTSQIQNCISYTLDQVLKLGKSELDLRWYSWVEEPGDISRSENCHRGLSMKTRGYSHNIIELCKKVDDKYLALLEDASQYLYGKEYNDGMNFIVKDFKFKRKFVDRDDIENHLRNECTTTSVSISDYILSSLPHSSTDSDLVTKSIVGARFLEAIFFLCPHFQQCCSLNNVTDKWPKVCSRFSQASNTLWENWLEIEVKQTEMICEKLHDISQTKMISIYTRWDEIEIQEQTDDEEVFKSQIRVPLKPSLTLSEILDHLNENLSKVLPHTLPKKIYLKYIEKNASVILSHYKIFAEEDLNQKQALQFLFDVKFLTAFCVPRENSHLIGLSQDICDKFRSKVDPFDLDVFYPYLQSNVKRAVGQAQVILGCLLPSPHHLASLGIYEKNKEQEQNPSLLALSTPSSTTWFSLLPISVPTSKFAAGQLTSKKSTKVRLFIRALSQ</sequence>
<keyword evidence="7" id="KW-0472">Membrane</keyword>
<evidence type="ECO:0000313" key="8">
    <source>
        <dbReference type="EMBL" id="CAH1981183.1"/>
    </source>
</evidence>
<evidence type="ECO:0000256" key="5">
    <source>
        <dbReference type="ARBA" id="ARBA00022927"/>
    </source>
</evidence>
<dbReference type="Pfam" id="PF08700">
    <property type="entry name" value="VPS51_Exo84_N"/>
    <property type="match status" value="1"/>
</dbReference>
<name>A0A9P0KT06_ACAOB</name>
<gene>
    <name evidence="8" type="ORF">ACAOBT_LOCUS14349</name>
</gene>
<accession>A0A9P0KT06</accession>
<dbReference type="InterPro" id="IPR033370">
    <property type="entry name" value="COG1"/>
</dbReference>
<dbReference type="Proteomes" id="UP001152888">
    <property type="component" value="Unassembled WGS sequence"/>
</dbReference>
<comment type="similarity">
    <text evidence="2">Belongs to the COG1 family.</text>
</comment>
<dbReference type="GO" id="GO:0006891">
    <property type="term" value="P:intra-Golgi vesicle-mediated transport"/>
    <property type="evidence" value="ECO:0007669"/>
    <property type="project" value="InterPro"/>
</dbReference>
<keyword evidence="4" id="KW-0813">Transport</keyword>
<comment type="subcellular location">
    <subcellularLocation>
        <location evidence="1">Golgi apparatus membrane</location>
        <topology evidence="1">Peripheral membrane protein</topology>
    </subcellularLocation>
</comment>
<dbReference type="GO" id="GO:0017119">
    <property type="term" value="C:Golgi transport complex"/>
    <property type="evidence" value="ECO:0007669"/>
    <property type="project" value="InterPro"/>
</dbReference>
<keyword evidence="6" id="KW-0333">Golgi apparatus</keyword>
<keyword evidence="9" id="KW-1185">Reference proteome</keyword>
<evidence type="ECO:0000256" key="2">
    <source>
        <dbReference type="ARBA" id="ARBA00006653"/>
    </source>
</evidence>
<dbReference type="AlphaFoldDB" id="A0A9P0KT06"/>
<dbReference type="EMBL" id="CAKOFQ010006905">
    <property type="protein sequence ID" value="CAH1981183.1"/>
    <property type="molecule type" value="Genomic_DNA"/>
</dbReference>
<evidence type="ECO:0000256" key="6">
    <source>
        <dbReference type="ARBA" id="ARBA00023034"/>
    </source>
</evidence>
<dbReference type="GO" id="GO:0015031">
    <property type="term" value="P:protein transport"/>
    <property type="evidence" value="ECO:0007669"/>
    <property type="project" value="UniProtKB-KW"/>
</dbReference>
<evidence type="ECO:0000313" key="9">
    <source>
        <dbReference type="Proteomes" id="UP001152888"/>
    </source>
</evidence>
<dbReference type="OrthoDB" id="46189at2759"/>
<evidence type="ECO:0000256" key="7">
    <source>
        <dbReference type="ARBA" id="ARBA00023136"/>
    </source>
</evidence>
<organism evidence="8 9">
    <name type="scientific">Acanthoscelides obtectus</name>
    <name type="common">Bean weevil</name>
    <name type="synonym">Bruchus obtectus</name>
    <dbReference type="NCBI Taxonomy" id="200917"/>
    <lineage>
        <taxon>Eukaryota</taxon>
        <taxon>Metazoa</taxon>
        <taxon>Ecdysozoa</taxon>
        <taxon>Arthropoda</taxon>
        <taxon>Hexapoda</taxon>
        <taxon>Insecta</taxon>
        <taxon>Pterygota</taxon>
        <taxon>Neoptera</taxon>
        <taxon>Endopterygota</taxon>
        <taxon>Coleoptera</taxon>
        <taxon>Polyphaga</taxon>
        <taxon>Cucujiformia</taxon>
        <taxon>Chrysomeloidea</taxon>
        <taxon>Chrysomelidae</taxon>
        <taxon>Bruchinae</taxon>
        <taxon>Bruchini</taxon>
        <taxon>Acanthoscelides</taxon>
    </lineage>
</organism>
<dbReference type="PANTHER" id="PTHR31658:SF0">
    <property type="entry name" value="CONSERVED OLIGOMERIC GOLGI COMPLEX SUBUNIT 1"/>
    <property type="match status" value="1"/>
</dbReference>
<keyword evidence="5" id="KW-0653">Protein transport</keyword>
<dbReference type="GO" id="GO:0000139">
    <property type="term" value="C:Golgi membrane"/>
    <property type="evidence" value="ECO:0007669"/>
    <property type="project" value="UniProtKB-SubCell"/>
</dbReference>
<evidence type="ECO:0000256" key="3">
    <source>
        <dbReference type="ARBA" id="ARBA00020978"/>
    </source>
</evidence>
<protein>
    <recommendedName>
        <fullName evidence="3">Conserved oligomeric Golgi complex subunit 1</fullName>
    </recommendedName>
</protein>
<evidence type="ECO:0000256" key="1">
    <source>
        <dbReference type="ARBA" id="ARBA00004395"/>
    </source>
</evidence>
<comment type="caution">
    <text evidence="8">The sequence shown here is derived from an EMBL/GenBank/DDBJ whole genome shotgun (WGS) entry which is preliminary data.</text>
</comment>
<evidence type="ECO:0000256" key="4">
    <source>
        <dbReference type="ARBA" id="ARBA00022448"/>
    </source>
</evidence>
<reference evidence="8" key="1">
    <citation type="submission" date="2022-03" db="EMBL/GenBank/DDBJ databases">
        <authorList>
            <person name="Sayadi A."/>
        </authorList>
    </citation>
    <scope>NUCLEOTIDE SEQUENCE</scope>
</reference>
<dbReference type="PANTHER" id="PTHR31658">
    <property type="entry name" value="CONSERVED OLIGOMERIC GOLGI COMPLEX SUBUNIT 1"/>
    <property type="match status" value="1"/>
</dbReference>
<proteinExistence type="inferred from homology"/>